<dbReference type="PROSITE" id="PS00600">
    <property type="entry name" value="AA_TRANSFER_CLASS_3"/>
    <property type="match status" value="1"/>
</dbReference>
<keyword evidence="4 5" id="KW-0663">Pyridoxal phosphate</keyword>
<accession>S9Q584</accession>
<dbReference type="GO" id="GO:0030170">
    <property type="term" value="F:pyridoxal phosphate binding"/>
    <property type="evidence" value="ECO:0007669"/>
    <property type="project" value="InterPro"/>
</dbReference>
<dbReference type="OrthoDB" id="9801834at2"/>
<dbReference type="PIRSF" id="PIRSF000521">
    <property type="entry name" value="Transaminase_4ab_Lys_Orn"/>
    <property type="match status" value="1"/>
</dbReference>
<dbReference type="PANTHER" id="PTHR11986">
    <property type="entry name" value="AMINOTRANSFERASE CLASS III"/>
    <property type="match status" value="1"/>
</dbReference>
<evidence type="ECO:0000256" key="2">
    <source>
        <dbReference type="ARBA" id="ARBA00022576"/>
    </source>
</evidence>
<reference evidence="6" key="1">
    <citation type="submission" date="2013-05" db="EMBL/GenBank/DDBJ databases">
        <title>Genome assembly of Cystobacter fuscus DSM 2262.</title>
        <authorList>
            <person name="Sharma G."/>
            <person name="Khatri I."/>
            <person name="Kaur C."/>
            <person name="Mayilraj S."/>
            <person name="Subramanian S."/>
        </authorList>
    </citation>
    <scope>NUCLEOTIDE SEQUENCE [LARGE SCALE GENOMIC DNA]</scope>
    <source>
        <strain evidence="6">DSM 2262</strain>
    </source>
</reference>
<dbReference type="InterPro" id="IPR005814">
    <property type="entry name" value="Aminotrans_3"/>
</dbReference>
<keyword evidence="3" id="KW-0808">Transferase</keyword>
<sequence length="418" mass="45085">MTVPPPPFYYETGDIVLTEASGVRVRARDGREFLDCISGTFNLLLGHNHPEVMAAAKAQMDRLVHTGSSYLSEPVEQLGAALVGLAPPNLTRVHLRSPGGSTANEGAIRIAQHVTGKRDVITMFRSHLGQTMATIGYSGFAFHRAPFPYVMPGALHVPEPSCSRCFYGQKAEQCELPCVSRIDDFIRYASSGSVACVLIEPIFGVGGNIVPPPRYFPELKRFCEERGIVLIFDEIQTGFGRTGEMFAANYFGVSPHMMTLSKGLTGSGFPLGAILTEERLMGLPRIHHGFTGGGNAVASAAAMKTVEIVSRPGFLPHVRHVGTRLRDGLARLAQFHSFIGEVRGVGLMLGLEVVGPRGEPAPAQALGLQAALLRQGLMTRVSEHGRGHVIEMRPALIITEKEVDELLARFGEACHALA</sequence>
<dbReference type="Pfam" id="PF00202">
    <property type="entry name" value="Aminotran_3"/>
    <property type="match status" value="1"/>
</dbReference>
<comment type="similarity">
    <text evidence="5">Belongs to the class-III pyridoxal-phosphate-dependent aminotransferase family.</text>
</comment>
<dbReference type="Gene3D" id="3.40.640.10">
    <property type="entry name" value="Type I PLP-dependent aspartate aminotransferase-like (Major domain)"/>
    <property type="match status" value="1"/>
</dbReference>
<evidence type="ECO:0000256" key="1">
    <source>
        <dbReference type="ARBA" id="ARBA00001933"/>
    </source>
</evidence>
<dbReference type="GO" id="GO:0008483">
    <property type="term" value="F:transaminase activity"/>
    <property type="evidence" value="ECO:0007669"/>
    <property type="project" value="UniProtKB-KW"/>
</dbReference>
<dbReference type="SUPFAM" id="SSF53383">
    <property type="entry name" value="PLP-dependent transferases"/>
    <property type="match status" value="1"/>
</dbReference>
<proteinExistence type="inferred from homology"/>
<dbReference type="InterPro" id="IPR049704">
    <property type="entry name" value="Aminotrans_3_PPA_site"/>
</dbReference>
<keyword evidence="7" id="KW-1185">Reference proteome</keyword>
<comment type="caution">
    <text evidence="6">The sequence shown here is derived from an EMBL/GenBank/DDBJ whole genome shotgun (WGS) entry which is preliminary data.</text>
</comment>
<dbReference type="PANTHER" id="PTHR11986:SF79">
    <property type="entry name" value="ACETYLORNITHINE AMINOTRANSFERASE, MITOCHONDRIAL"/>
    <property type="match status" value="1"/>
</dbReference>
<evidence type="ECO:0000256" key="5">
    <source>
        <dbReference type="RuleBase" id="RU003560"/>
    </source>
</evidence>
<evidence type="ECO:0000313" key="7">
    <source>
        <dbReference type="Proteomes" id="UP000011682"/>
    </source>
</evidence>
<evidence type="ECO:0000256" key="3">
    <source>
        <dbReference type="ARBA" id="ARBA00022679"/>
    </source>
</evidence>
<dbReference type="InterPro" id="IPR015422">
    <property type="entry name" value="PyrdxlP-dep_Trfase_small"/>
</dbReference>
<protein>
    <submittedName>
        <fullName evidence="6">Adenosylmethionine-8-amino-7-oxononanoate aminotransferase</fullName>
    </submittedName>
</protein>
<dbReference type="AlphaFoldDB" id="S9Q584"/>
<dbReference type="Gene3D" id="3.90.1150.10">
    <property type="entry name" value="Aspartate Aminotransferase, domain 1"/>
    <property type="match status" value="1"/>
</dbReference>
<dbReference type="GO" id="GO:0042802">
    <property type="term" value="F:identical protein binding"/>
    <property type="evidence" value="ECO:0007669"/>
    <property type="project" value="TreeGrafter"/>
</dbReference>
<gene>
    <name evidence="6" type="ORF">D187_007836</name>
</gene>
<dbReference type="Proteomes" id="UP000011682">
    <property type="component" value="Unassembled WGS sequence"/>
</dbReference>
<dbReference type="CDD" id="cd00610">
    <property type="entry name" value="OAT_like"/>
    <property type="match status" value="1"/>
</dbReference>
<evidence type="ECO:0000256" key="4">
    <source>
        <dbReference type="ARBA" id="ARBA00022898"/>
    </source>
</evidence>
<dbReference type="eggNOG" id="COG0160">
    <property type="taxonomic scope" value="Bacteria"/>
</dbReference>
<comment type="cofactor">
    <cofactor evidence="1">
        <name>pyridoxal 5'-phosphate</name>
        <dbReference type="ChEBI" id="CHEBI:597326"/>
    </cofactor>
</comment>
<organism evidence="6 7">
    <name type="scientific">Cystobacter fuscus (strain ATCC 25194 / DSM 2262 / NBRC 100088 / M29)</name>
    <dbReference type="NCBI Taxonomy" id="1242864"/>
    <lineage>
        <taxon>Bacteria</taxon>
        <taxon>Pseudomonadati</taxon>
        <taxon>Myxococcota</taxon>
        <taxon>Myxococcia</taxon>
        <taxon>Myxococcales</taxon>
        <taxon>Cystobacterineae</taxon>
        <taxon>Archangiaceae</taxon>
        <taxon>Cystobacter</taxon>
    </lineage>
</organism>
<dbReference type="InterPro" id="IPR015424">
    <property type="entry name" value="PyrdxlP-dep_Trfase"/>
</dbReference>
<dbReference type="RefSeq" id="WP_002620788.1">
    <property type="nucleotide sequence ID" value="NZ_ANAH02000066.1"/>
</dbReference>
<dbReference type="InterPro" id="IPR050103">
    <property type="entry name" value="Class-III_PLP-dep_AT"/>
</dbReference>
<dbReference type="EMBL" id="ANAH02000066">
    <property type="protein sequence ID" value="EPX56494.1"/>
    <property type="molecule type" value="Genomic_DNA"/>
</dbReference>
<name>S9Q584_CYSF2</name>
<evidence type="ECO:0000313" key="6">
    <source>
        <dbReference type="EMBL" id="EPX56494.1"/>
    </source>
</evidence>
<dbReference type="InterPro" id="IPR015421">
    <property type="entry name" value="PyrdxlP-dep_Trfase_major"/>
</dbReference>
<keyword evidence="2 6" id="KW-0032">Aminotransferase</keyword>